<keyword evidence="2" id="KW-0812">Transmembrane</keyword>
<keyword evidence="4" id="KW-1185">Reference proteome</keyword>
<feature type="transmembrane region" description="Helical" evidence="2">
    <location>
        <begin position="419"/>
        <end position="443"/>
    </location>
</feature>
<sequence length="448" mass="50291">MNSDEVKQETRVRTGSSVQSLMDLARRSVPDLRRNAETIEPISPRRGRGLPVGPLLERARRSLEWTRLPGLRSREARPPEGLAKRLFRSYGLFVLAPTAVIGLYVFAIATPQYVVESQFAVRGNVEPMASAELGLYADLIQKHNSQDSFILRDYIGSRPMVEAVNAKLGVEQMFSKDGIDFWARYRDGQPVEKLVRYWGRHVNAHIDAISGVIRLSVRAFEPEDAIAISQEVIARSEALINDISRRAQADMIAQSMKEVEQTKERLKQARVALQEFRNRWGIIDPVKSAEAAVTTIELLRKDKIKAENDLRVLRDSKLDEKTRGIQVLVATVGALDGQIKDLQNRLTTDGIVSSSEHNLTQALLEYESLMVEQTVAEKLNASMQLILDRARVAAAKQQIYLATFVPPLLPTYSLYPAPFYTLFAALFCFTVLWSSISLVTAAVNDNRL</sequence>
<proteinExistence type="predicted"/>
<keyword evidence="2" id="KW-0472">Membrane</keyword>
<name>A0ABU7T9J4_9HYPH</name>
<dbReference type="PANTHER" id="PTHR32309">
    <property type="entry name" value="TYROSINE-PROTEIN KINASE"/>
    <property type="match status" value="1"/>
</dbReference>
<feature type="coiled-coil region" evidence="1">
    <location>
        <begin position="249"/>
        <end position="316"/>
    </location>
</feature>
<keyword evidence="2" id="KW-1133">Transmembrane helix</keyword>
<feature type="transmembrane region" description="Helical" evidence="2">
    <location>
        <begin position="90"/>
        <end position="109"/>
    </location>
</feature>
<organism evidence="3 4">
    <name type="scientific">Methylobacterium radiotolerans</name>
    <dbReference type="NCBI Taxonomy" id="31998"/>
    <lineage>
        <taxon>Bacteria</taxon>
        <taxon>Pseudomonadati</taxon>
        <taxon>Pseudomonadota</taxon>
        <taxon>Alphaproteobacteria</taxon>
        <taxon>Hyphomicrobiales</taxon>
        <taxon>Methylobacteriaceae</taxon>
        <taxon>Methylobacterium</taxon>
    </lineage>
</organism>
<dbReference type="PANTHER" id="PTHR32309:SF13">
    <property type="entry name" value="FERRIC ENTEROBACTIN TRANSPORT PROTEIN FEPE"/>
    <property type="match status" value="1"/>
</dbReference>
<gene>
    <name evidence="3" type="ORF">MRSR164_11035</name>
</gene>
<dbReference type="InterPro" id="IPR050445">
    <property type="entry name" value="Bact_polysacc_biosynth/exp"/>
</dbReference>
<dbReference type="EMBL" id="MLBY01000004">
    <property type="protein sequence ID" value="MEE7457295.1"/>
    <property type="molecule type" value="Genomic_DNA"/>
</dbReference>
<evidence type="ECO:0000256" key="1">
    <source>
        <dbReference type="SAM" id="Coils"/>
    </source>
</evidence>
<reference evidence="3 4" key="1">
    <citation type="journal article" date="2012" name="Genet. Mol. Biol.">
        <title>Analysis of 16S rRNA and mxaF genes revealing insights into Methylobacterium niche-specific plant association.</title>
        <authorList>
            <person name="Dourado M.N."/>
            <person name="Andreote F.D."/>
            <person name="Dini-Andreote F."/>
            <person name="Conti R."/>
            <person name="Araujo J.M."/>
            <person name="Araujo W.L."/>
        </authorList>
    </citation>
    <scope>NUCLEOTIDE SEQUENCE [LARGE SCALE GENOMIC DNA]</scope>
    <source>
        <strain evidence="3 4">SR1.6/4</strain>
    </source>
</reference>
<evidence type="ECO:0000313" key="4">
    <source>
        <dbReference type="Proteomes" id="UP001349262"/>
    </source>
</evidence>
<evidence type="ECO:0000313" key="3">
    <source>
        <dbReference type="EMBL" id="MEE7457295.1"/>
    </source>
</evidence>
<evidence type="ECO:0000256" key="2">
    <source>
        <dbReference type="SAM" id="Phobius"/>
    </source>
</evidence>
<protein>
    <submittedName>
        <fullName evidence="3">Capsule biosynthesis protein</fullName>
    </submittedName>
</protein>
<dbReference type="Proteomes" id="UP001349262">
    <property type="component" value="Unassembled WGS sequence"/>
</dbReference>
<accession>A0ABU7T9J4</accession>
<keyword evidence="1" id="KW-0175">Coiled coil</keyword>
<comment type="caution">
    <text evidence="3">The sequence shown here is derived from an EMBL/GenBank/DDBJ whole genome shotgun (WGS) entry which is preliminary data.</text>
</comment>